<dbReference type="SMART" id="SM01409">
    <property type="entry name" value="RNA_pol_Rpb6"/>
    <property type="match status" value="1"/>
</dbReference>
<dbReference type="InterPro" id="IPR036161">
    <property type="entry name" value="RPB6/omega-like_sf"/>
</dbReference>
<keyword evidence="7 10" id="KW-0804">Transcription</keyword>
<name>A0ABV1DX12_9FIRM</name>
<dbReference type="HAMAP" id="MF_00366">
    <property type="entry name" value="RNApol_bact_RpoZ"/>
    <property type="match status" value="1"/>
</dbReference>
<evidence type="ECO:0000313" key="11">
    <source>
        <dbReference type="EMBL" id="MEQ2439564.1"/>
    </source>
</evidence>
<keyword evidence="6 10" id="KW-0548">Nucleotidyltransferase</keyword>
<dbReference type="EMBL" id="JBBMFD010000001">
    <property type="protein sequence ID" value="MEQ2439564.1"/>
    <property type="molecule type" value="Genomic_DNA"/>
</dbReference>
<evidence type="ECO:0000256" key="4">
    <source>
        <dbReference type="ARBA" id="ARBA00022478"/>
    </source>
</evidence>
<evidence type="ECO:0000256" key="6">
    <source>
        <dbReference type="ARBA" id="ARBA00022695"/>
    </source>
</evidence>
<comment type="catalytic activity">
    <reaction evidence="9 10">
        <text>RNA(n) + a ribonucleoside 5'-triphosphate = RNA(n+1) + diphosphate</text>
        <dbReference type="Rhea" id="RHEA:21248"/>
        <dbReference type="Rhea" id="RHEA-COMP:14527"/>
        <dbReference type="Rhea" id="RHEA-COMP:17342"/>
        <dbReference type="ChEBI" id="CHEBI:33019"/>
        <dbReference type="ChEBI" id="CHEBI:61557"/>
        <dbReference type="ChEBI" id="CHEBI:140395"/>
        <dbReference type="EC" id="2.7.7.6"/>
    </reaction>
</comment>
<evidence type="ECO:0000313" key="12">
    <source>
        <dbReference type="Proteomes" id="UP001489509"/>
    </source>
</evidence>
<keyword evidence="5 10" id="KW-0808">Transferase</keyword>
<evidence type="ECO:0000256" key="10">
    <source>
        <dbReference type="HAMAP-Rule" id="MF_00366"/>
    </source>
</evidence>
<evidence type="ECO:0000256" key="5">
    <source>
        <dbReference type="ARBA" id="ARBA00022679"/>
    </source>
</evidence>
<dbReference type="EC" id="2.7.7.6" evidence="2 10"/>
<evidence type="ECO:0000256" key="1">
    <source>
        <dbReference type="ARBA" id="ARBA00006711"/>
    </source>
</evidence>
<evidence type="ECO:0000256" key="8">
    <source>
        <dbReference type="ARBA" id="ARBA00029924"/>
    </source>
</evidence>
<dbReference type="InterPro" id="IPR006110">
    <property type="entry name" value="Pol_omega/Rpo6/RPB6"/>
</dbReference>
<sequence length="72" mass="8071">MLKPSPNDIFSDNRSRYSFVIAVAKRAREIVDEAEAAGTVLTEKPVSIAVDEFSHGEYVIKEKKDSQDETLQ</sequence>
<dbReference type="SUPFAM" id="SSF63562">
    <property type="entry name" value="RPB6/omega subunit-like"/>
    <property type="match status" value="1"/>
</dbReference>
<comment type="subunit">
    <text evidence="10">The RNAP catalytic core consists of 2 alpha, 1 beta, 1 beta' and 1 omega subunit. When a sigma factor is associated with the core the holoenzyme is formed, which can initiate transcription.</text>
</comment>
<dbReference type="RefSeq" id="WP_349217822.1">
    <property type="nucleotide sequence ID" value="NZ_JBBMFD010000001.1"/>
</dbReference>
<dbReference type="Proteomes" id="UP001489509">
    <property type="component" value="Unassembled WGS sequence"/>
</dbReference>
<comment type="caution">
    <text evidence="11">The sequence shown here is derived from an EMBL/GenBank/DDBJ whole genome shotgun (WGS) entry which is preliminary data.</text>
</comment>
<evidence type="ECO:0000256" key="7">
    <source>
        <dbReference type="ARBA" id="ARBA00023163"/>
    </source>
</evidence>
<dbReference type="InterPro" id="IPR003716">
    <property type="entry name" value="DNA-dir_RNA_pol_omega"/>
</dbReference>
<comment type="similarity">
    <text evidence="1 10">Belongs to the RNA polymerase subunit omega family.</text>
</comment>
<proteinExistence type="inferred from homology"/>
<comment type="function">
    <text evidence="10">Promotes RNA polymerase assembly. Latches the N- and C-terminal regions of the beta' subunit thereby facilitating its interaction with the beta and alpha subunits.</text>
</comment>
<keyword evidence="4 10" id="KW-0240">DNA-directed RNA polymerase</keyword>
<organism evidence="11 12">
    <name type="scientific">Solibaculum intestinale</name>
    <dbReference type="NCBI Taxonomy" id="3133165"/>
    <lineage>
        <taxon>Bacteria</taxon>
        <taxon>Bacillati</taxon>
        <taxon>Bacillota</taxon>
        <taxon>Clostridia</taxon>
        <taxon>Eubacteriales</taxon>
        <taxon>Oscillospiraceae</taxon>
        <taxon>Solibaculum</taxon>
    </lineage>
</organism>
<dbReference type="Gene3D" id="3.90.940.10">
    <property type="match status" value="1"/>
</dbReference>
<protein>
    <recommendedName>
        <fullName evidence="3 10">DNA-directed RNA polymerase subunit omega</fullName>
        <shortName evidence="10">RNAP omega subunit</shortName>
        <ecNumber evidence="2 10">2.7.7.6</ecNumber>
    </recommendedName>
    <alternativeName>
        <fullName evidence="10">RNA polymerase omega subunit</fullName>
    </alternativeName>
    <alternativeName>
        <fullName evidence="8 10">Transcriptase subunit omega</fullName>
    </alternativeName>
</protein>
<evidence type="ECO:0000256" key="3">
    <source>
        <dbReference type="ARBA" id="ARBA00013725"/>
    </source>
</evidence>
<accession>A0ABV1DX12</accession>
<evidence type="ECO:0000256" key="9">
    <source>
        <dbReference type="ARBA" id="ARBA00048552"/>
    </source>
</evidence>
<keyword evidence="12" id="KW-1185">Reference proteome</keyword>
<dbReference type="Pfam" id="PF01192">
    <property type="entry name" value="RNA_pol_Rpb6"/>
    <property type="match status" value="1"/>
</dbReference>
<reference evidence="11 12" key="1">
    <citation type="submission" date="2024-03" db="EMBL/GenBank/DDBJ databases">
        <title>Human intestinal bacterial collection.</title>
        <authorList>
            <person name="Pauvert C."/>
            <person name="Hitch T.C.A."/>
            <person name="Clavel T."/>
        </authorList>
    </citation>
    <scope>NUCLEOTIDE SEQUENCE [LARGE SCALE GENOMIC DNA]</scope>
    <source>
        <strain evidence="11 12">CLA-JM-H44</strain>
    </source>
</reference>
<evidence type="ECO:0000256" key="2">
    <source>
        <dbReference type="ARBA" id="ARBA00012418"/>
    </source>
</evidence>
<dbReference type="GO" id="GO:0000428">
    <property type="term" value="C:DNA-directed RNA polymerase complex"/>
    <property type="evidence" value="ECO:0007669"/>
    <property type="project" value="UniProtKB-KW"/>
</dbReference>
<gene>
    <name evidence="10" type="primary">rpoZ</name>
    <name evidence="11" type="ORF">WMO26_01835</name>
</gene>